<feature type="compositionally biased region" description="Basic and acidic residues" evidence="1">
    <location>
        <begin position="660"/>
        <end position="671"/>
    </location>
</feature>
<protein>
    <submittedName>
        <fullName evidence="2">Uncharacterized protein</fullName>
    </submittedName>
</protein>
<proteinExistence type="predicted"/>
<reference evidence="2 3" key="1">
    <citation type="submission" date="2014-05" db="EMBL/GenBank/DDBJ databases">
        <title>Draft Genome Sequence of Kitasatospora cheerisanensis KCTC 2395.</title>
        <authorList>
            <person name="Nam D.H."/>
        </authorList>
    </citation>
    <scope>NUCLEOTIDE SEQUENCE [LARGE SCALE GENOMIC DNA]</scope>
    <source>
        <strain evidence="2 3">KCTC 2395</strain>
    </source>
</reference>
<evidence type="ECO:0000313" key="3">
    <source>
        <dbReference type="Proteomes" id="UP000027178"/>
    </source>
</evidence>
<feature type="region of interest" description="Disordered" evidence="1">
    <location>
        <begin position="648"/>
        <end position="678"/>
    </location>
</feature>
<dbReference type="EMBL" id="JNBY01000089">
    <property type="protein sequence ID" value="KDN84967.1"/>
    <property type="molecule type" value="Genomic_DNA"/>
</dbReference>
<dbReference type="AlphaFoldDB" id="A0A066YUN9"/>
<keyword evidence="3" id="KW-1185">Reference proteome</keyword>
<dbReference type="PATRIC" id="fig|1348663.4.peg.3362"/>
<evidence type="ECO:0000256" key="1">
    <source>
        <dbReference type="SAM" id="MobiDB-lite"/>
    </source>
</evidence>
<sequence length="688" mass="70035">MGVDRQDQALAGVVGDVVVRLRGVPQPDQDAVLVGVVLHPVRTGRRAEVVRAGLQRGVVGHVLTVLDQVVLVVVLAELAGDPREAGSGPAVVAVLGAVGEHGRAVRRHRDLVQGEALHVDARVGGVVEADLDRLAGVGVQRERQVAPAVRAAGDGVLRQRGAVEGARQRGPVLAAVGGDLGVRVVVVLLQVVPGLRGELGRGLAGQVDVTGQRDVQVVGAAAPPLVAARERGVDLGDDGLRRQVDDQALLALGVVLDRAEQADGVLAGLGGVVVQPAELQLRPDVQVVRHVADLVLALAEPGARGHQGPETDRVVDALAAGVVQVRQAQVVAVLVGEHAQAAVLRLHGVVADPQAGGADRGAAQLVVVRAGLARLVGVHVRAVRPQRVVALDAAAGGLVLTGVDDLEVVQVAVRLVEVAVAVEVVTVPLVVLRQVGLDLGVGAALGLLVGDPGVDAVADQVLRVGADVLAAVVRAVAGLVPRHPHPVGDQAVDRVPARGLALVVGLQRGLVGREVQVLVVGLVVVRLPRRGVVLGAVRGGDLVARRAGGAAVLHLAVGGGGGVVHLVTEVDENGEDPVGALAGQLDVLVAAQLHRGAAAVLLDLGSAVDQLLYRGLLLGLHLFGERALQLAGHGVVLDGVGRVLDDRRDRGGGGRARQHAGTERGGHRDGGGSRGNLLGHLQRGDVLP</sequence>
<organism evidence="2 3">
    <name type="scientific">Kitasatospora cheerisanensis KCTC 2395</name>
    <dbReference type="NCBI Taxonomy" id="1348663"/>
    <lineage>
        <taxon>Bacteria</taxon>
        <taxon>Bacillati</taxon>
        <taxon>Actinomycetota</taxon>
        <taxon>Actinomycetes</taxon>
        <taxon>Kitasatosporales</taxon>
        <taxon>Streptomycetaceae</taxon>
        <taxon>Kitasatospora</taxon>
    </lineage>
</organism>
<comment type="caution">
    <text evidence="2">The sequence shown here is derived from an EMBL/GenBank/DDBJ whole genome shotgun (WGS) entry which is preliminary data.</text>
</comment>
<evidence type="ECO:0000313" key="2">
    <source>
        <dbReference type="EMBL" id="KDN84967.1"/>
    </source>
</evidence>
<accession>A0A066YUN9</accession>
<dbReference type="HOGENOM" id="CLU_399965_0_0_11"/>
<name>A0A066YUN9_9ACTN</name>
<gene>
    <name evidence="2" type="ORF">KCH_34940</name>
</gene>
<dbReference type="Proteomes" id="UP000027178">
    <property type="component" value="Unassembled WGS sequence"/>
</dbReference>